<evidence type="ECO:0000313" key="3">
    <source>
        <dbReference type="Proteomes" id="UP001151529"/>
    </source>
</evidence>
<dbReference type="OrthoDB" id="1932741at2759"/>
<evidence type="ECO:0000313" key="2">
    <source>
        <dbReference type="EMBL" id="KAJ6689103.1"/>
    </source>
</evidence>
<dbReference type="AlphaFoldDB" id="A0A9Q0STN8"/>
<protein>
    <recommendedName>
        <fullName evidence="4">Endonuclease/exonuclease/phosphatase domain-containing protein</fullName>
    </recommendedName>
</protein>
<dbReference type="Proteomes" id="UP001151529">
    <property type="component" value="Chromosome 8"/>
</dbReference>
<reference evidence="2" key="1">
    <citation type="submission" date="2022-11" db="EMBL/GenBank/DDBJ databases">
        <authorList>
            <person name="Hyden B.L."/>
            <person name="Feng K."/>
            <person name="Yates T."/>
            <person name="Jawdy S."/>
            <person name="Smart L.B."/>
            <person name="Muchero W."/>
        </authorList>
    </citation>
    <scope>NUCLEOTIDE SEQUENCE</scope>
    <source>
        <tissue evidence="2">Shoot tip</tissue>
    </source>
</reference>
<dbReference type="SUPFAM" id="SSF56219">
    <property type="entry name" value="DNase I-like"/>
    <property type="match status" value="1"/>
</dbReference>
<dbReference type="Gene3D" id="3.60.10.10">
    <property type="entry name" value="Endonuclease/exonuclease/phosphatase"/>
    <property type="match status" value="1"/>
</dbReference>
<dbReference type="InterPro" id="IPR036691">
    <property type="entry name" value="Endo/exonu/phosph_ase_sf"/>
</dbReference>
<reference evidence="2" key="2">
    <citation type="journal article" date="2023" name="Int. J. Mol. Sci.">
        <title>De Novo Assembly and Annotation of 11 Diverse Shrub Willow (Salix) Genomes Reveals Novel Gene Organization in Sex-Linked Regions.</title>
        <authorList>
            <person name="Hyden B."/>
            <person name="Feng K."/>
            <person name="Yates T.B."/>
            <person name="Jawdy S."/>
            <person name="Cereghino C."/>
            <person name="Smart L.B."/>
            <person name="Muchero W."/>
        </authorList>
    </citation>
    <scope>NUCLEOTIDE SEQUENCE [LARGE SCALE GENOMIC DNA]</scope>
    <source>
        <tissue evidence="2">Shoot tip</tissue>
    </source>
</reference>
<evidence type="ECO:0000256" key="1">
    <source>
        <dbReference type="SAM" id="MobiDB-lite"/>
    </source>
</evidence>
<organism evidence="2 3">
    <name type="scientific">Salix viminalis</name>
    <name type="common">Common osier</name>
    <name type="synonym">Basket willow</name>
    <dbReference type="NCBI Taxonomy" id="40686"/>
    <lineage>
        <taxon>Eukaryota</taxon>
        <taxon>Viridiplantae</taxon>
        <taxon>Streptophyta</taxon>
        <taxon>Embryophyta</taxon>
        <taxon>Tracheophyta</taxon>
        <taxon>Spermatophyta</taxon>
        <taxon>Magnoliopsida</taxon>
        <taxon>eudicotyledons</taxon>
        <taxon>Gunneridae</taxon>
        <taxon>Pentapetalae</taxon>
        <taxon>rosids</taxon>
        <taxon>fabids</taxon>
        <taxon>Malpighiales</taxon>
        <taxon>Salicaceae</taxon>
        <taxon>Saliceae</taxon>
        <taxon>Salix</taxon>
    </lineage>
</organism>
<name>A0A9Q0STN8_SALVM</name>
<evidence type="ECO:0008006" key="4">
    <source>
        <dbReference type="Google" id="ProtNLM"/>
    </source>
</evidence>
<comment type="caution">
    <text evidence="2">The sequence shown here is derived from an EMBL/GenBank/DDBJ whole genome shotgun (WGS) entry which is preliminary data.</text>
</comment>
<feature type="compositionally biased region" description="Polar residues" evidence="1">
    <location>
        <begin position="33"/>
        <end position="52"/>
    </location>
</feature>
<proteinExistence type="predicted"/>
<keyword evidence="3" id="KW-1185">Reference proteome</keyword>
<dbReference type="EMBL" id="JAPFFL010000012">
    <property type="protein sequence ID" value="KAJ6689103.1"/>
    <property type="molecule type" value="Genomic_DNA"/>
</dbReference>
<sequence>MDAQHPKEPNTRIQNMESLAHLKTGHYEADNFANPSTTKASGKCTMSTMDSETHEASSASAGIQGVLTTLESSVEDNLNLTGWNFFSNVSTKTPCRILVGWNTATYNLPNFHQSPQWVTCDAYSITTKTTTHISFIYGHNKPPNRQPLWEYIVISSRLFNIHPWILMGDFNAVMDPDHRSGGDMRWLGHHDDFPKACHHAQLAALPYTGMKFSWNNGQQGRGNIQRKLDWVLENN</sequence>
<accession>A0A9Q0STN8</accession>
<feature type="region of interest" description="Disordered" evidence="1">
    <location>
        <begin position="29"/>
        <end position="52"/>
    </location>
</feature>
<gene>
    <name evidence="2" type="ORF">OIU85_005502</name>
</gene>